<feature type="domain" description="ASCH" evidence="1">
    <location>
        <begin position="18"/>
        <end position="47"/>
    </location>
</feature>
<dbReference type="AlphaFoldDB" id="A0A3S9PSE5"/>
<gene>
    <name evidence="2" type="ORF">EKH77_00095</name>
</gene>
<evidence type="ECO:0000313" key="3">
    <source>
        <dbReference type="Proteomes" id="UP000267900"/>
    </source>
</evidence>
<keyword evidence="3" id="KW-1185">Reference proteome</keyword>
<dbReference type="InterPro" id="IPR015947">
    <property type="entry name" value="PUA-like_sf"/>
</dbReference>
<dbReference type="Gene3D" id="2.30.130.30">
    <property type="entry name" value="Hypothetical protein"/>
    <property type="match status" value="1"/>
</dbReference>
<sequence length="97" mass="10451">MRERVATVDTPATGAHTLNIRKPYFDLIASGAKTIEVRVGYPKIRKITAGNLPGIQNACAYGHIEWPERPARPAVCRCARPGCGRGCGLIVDGSRCC</sequence>
<organism evidence="2 3">
    <name type="scientific">Streptomyces luteoverticillatus</name>
    <name type="common">Streptoverticillium luteoverticillatus</name>
    <dbReference type="NCBI Taxonomy" id="66425"/>
    <lineage>
        <taxon>Bacteria</taxon>
        <taxon>Bacillati</taxon>
        <taxon>Actinomycetota</taxon>
        <taxon>Actinomycetes</taxon>
        <taxon>Kitasatosporales</taxon>
        <taxon>Streptomycetaceae</taxon>
        <taxon>Streptomyces</taxon>
    </lineage>
</organism>
<proteinExistence type="predicted"/>
<dbReference type="OrthoDB" id="9764897at2"/>
<reference evidence="2 3" key="1">
    <citation type="submission" date="2018-12" db="EMBL/GenBank/DDBJ databases">
        <title>The whole draft genome of Streptomyce luteoverticillatus CGMCC 15060.</title>
        <authorList>
            <person name="Feng Z."/>
            <person name="Chen G."/>
            <person name="Zhang J."/>
            <person name="Zhu H."/>
            <person name="Yu X."/>
            <person name="Zhang W."/>
            <person name="Zhang X."/>
        </authorList>
    </citation>
    <scope>NUCLEOTIDE SEQUENCE [LARGE SCALE GENOMIC DNA]</scope>
    <source>
        <strain evidence="2 3">CGMCC 15060</strain>
    </source>
</reference>
<protein>
    <submittedName>
        <fullName evidence="2">ASCH domain-containing protein</fullName>
    </submittedName>
</protein>
<evidence type="ECO:0000313" key="2">
    <source>
        <dbReference type="EMBL" id="AZQ75286.1"/>
    </source>
</evidence>
<name>A0A3S9PSE5_STRLT</name>
<dbReference type="SUPFAM" id="SSF88697">
    <property type="entry name" value="PUA domain-like"/>
    <property type="match status" value="1"/>
</dbReference>
<dbReference type="EMBL" id="CP034587">
    <property type="protein sequence ID" value="AZQ75286.1"/>
    <property type="molecule type" value="Genomic_DNA"/>
</dbReference>
<evidence type="ECO:0000259" key="1">
    <source>
        <dbReference type="Pfam" id="PF04266"/>
    </source>
</evidence>
<dbReference type="Pfam" id="PF04266">
    <property type="entry name" value="ASCH"/>
    <property type="match status" value="1"/>
</dbReference>
<dbReference type="Proteomes" id="UP000267900">
    <property type="component" value="Chromosome"/>
</dbReference>
<accession>A0A3S9PSE5</accession>
<dbReference type="InterPro" id="IPR007374">
    <property type="entry name" value="ASCH_domain"/>
</dbReference>